<evidence type="ECO:0000313" key="2">
    <source>
        <dbReference type="EMBL" id="SFI99909.1"/>
    </source>
</evidence>
<dbReference type="OrthoDB" id="7444822at2"/>
<dbReference type="Gene3D" id="1.10.10.10">
    <property type="entry name" value="Winged helix-like DNA-binding domain superfamily/Winged helix DNA-binding domain"/>
    <property type="match status" value="1"/>
</dbReference>
<dbReference type="STRING" id="576117.SAMN04488138_101131"/>
<gene>
    <name evidence="2" type="ORF">SAMN04488138_101131</name>
</gene>
<dbReference type="SUPFAM" id="SSF46894">
    <property type="entry name" value="C-terminal effector domain of the bipartite response regulators"/>
    <property type="match status" value="1"/>
</dbReference>
<evidence type="ECO:0000259" key="1">
    <source>
        <dbReference type="SMART" id="SM00421"/>
    </source>
</evidence>
<dbReference type="InterPro" id="IPR016032">
    <property type="entry name" value="Sig_transdc_resp-reg_C-effctor"/>
</dbReference>
<keyword evidence="3" id="KW-1185">Reference proteome</keyword>
<dbReference type="RefSeq" id="WP_066603075.1">
    <property type="nucleotide sequence ID" value="NZ_FORY01000001.1"/>
</dbReference>
<organism evidence="2 3">
    <name type="scientific">Celeribacter halophilus</name>
    <dbReference type="NCBI Taxonomy" id="576117"/>
    <lineage>
        <taxon>Bacteria</taxon>
        <taxon>Pseudomonadati</taxon>
        <taxon>Pseudomonadota</taxon>
        <taxon>Alphaproteobacteria</taxon>
        <taxon>Rhodobacterales</taxon>
        <taxon>Roseobacteraceae</taxon>
        <taxon>Celeribacter</taxon>
    </lineage>
</organism>
<protein>
    <submittedName>
        <fullName evidence="2">DNA-binding transcriptional regulator, CsgD family</fullName>
    </submittedName>
</protein>
<name>A0A1I3MSI2_9RHOB</name>
<dbReference type="GO" id="GO:0003677">
    <property type="term" value="F:DNA binding"/>
    <property type="evidence" value="ECO:0007669"/>
    <property type="project" value="UniProtKB-KW"/>
</dbReference>
<dbReference type="EMBL" id="FORY01000001">
    <property type="protein sequence ID" value="SFI99909.1"/>
    <property type="molecule type" value="Genomic_DNA"/>
</dbReference>
<dbReference type="SMART" id="SM00421">
    <property type="entry name" value="HTH_LUXR"/>
    <property type="match status" value="1"/>
</dbReference>
<feature type="domain" description="HTH luxR-type" evidence="1">
    <location>
        <begin position="295"/>
        <end position="352"/>
    </location>
</feature>
<dbReference type="InterPro" id="IPR000792">
    <property type="entry name" value="Tscrpt_reg_LuxR_C"/>
</dbReference>
<evidence type="ECO:0000313" key="3">
    <source>
        <dbReference type="Proteomes" id="UP000183299"/>
    </source>
</evidence>
<dbReference type="Pfam" id="PF00196">
    <property type="entry name" value="GerE"/>
    <property type="match status" value="1"/>
</dbReference>
<dbReference type="GO" id="GO:0006355">
    <property type="term" value="P:regulation of DNA-templated transcription"/>
    <property type="evidence" value="ECO:0007669"/>
    <property type="project" value="InterPro"/>
</dbReference>
<reference evidence="2 3" key="1">
    <citation type="submission" date="2016-10" db="EMBL/GenBank/DDBJ databases">
        <authorList>
            <person name="de Groot N.N."/>
        </authorList>
    </citation>
    <scope>NUCLEOTIDE SEQUENCE [LARGE SCALE GENOMIC DNA]</scope>
    <source>
        <strain evidence="2 3">CGMCC 1.8891</strain>
    </source>
</reference>
<proteinExistence type="predicted"/>
<keyword evidence="2" id="KW-0238">DNA-binding</keyword>
<accession>A0A1I3MSI2</accession>
<dbReference type="InterPro" id="IPR036388">
    <property type="entry name" value="WH-like_DNA-bd_sf"/>
</dbReference>
<dbReference type="GeneID" id="98663605"/>
<sequence length="355" mass="39704">MNTLFQELEDTLDRATEDAQYWDAALKIVVDILGGTGALIPATNPFFRGTWMAGTKEMKEALPSYINEGWVRNDPREAVLGLMMERGYACDHDVFADRAERDAIPIYRDYLYPLNFGVHYSIRILTPNGYWAMTVHFDNDHPPISACDVVLIERIQAMFAKATAQADETAHKRIAAFAQFFKGTESEVFVLDVDGKECFSINSSGKIQTRARLGDVIPDEMSAALGAEIRELCSSDPTLSMSRAYQFNIAAKSSSVLIIQIPPNLRHFFMHFKVCAIRTECSDTTALKQSCLRETYGLSAAEITTVELLVAGKTPNMIAELLSVKASTVRQRLKQIFEKTQVNSQVELIGMHNRL</sequence>
<dbReference type="AlphaFoldDB" id="A0A1I3MSI2"/>
<dbReference type="Proteomes" id="UP000183299">
    <property type="component" value="Unassembled WGS sequence"/>
</dbReference>